<feature type="transmembrane region" description="Helical" evidence="1">
    <location>
        <begin position="26"/>
        <end position="48"/>
    </location>
</feature>
<name>A0A934IJD8_9RHOB</name>
<dbReference type="Proteomes" id="UP000642488">
    <property type="component" value="Unassembled WGS sequence"/>
</dbReference>
<evidence type="ECO:0000313" key="2">
    <source>
        <dbReference type="EMBL" id="MBJ3763019.1"/>
    </source>
</evidence>
<dbReference type="EMBL" id="JAEKPD010000008">
    <property type="protein sequence ID" value="MBJ3763019.1"/>
    <property type="molecule type" value="Genomic_DNA"/>
</dbReference>
<accession>A0A934IJD8</accession>
<protein>
    <submittedName>
        <fullName evidence="2">Uncharacterized protein</fullName>
    </submittedName>
</protein>
<keyword evidence="1" id="KW-0472">Membrane</keyword>
<keyword evidence="3" id="KW-1185">Reference proteome</keyword>
<organism evidence="2 3">
    <name type="scientific">Palleronia pontilimi</name>
    <dbReference type="NCBI Taxonomy" id="1964209"/>
    <lineage>
        <taxon>Bacteria</taxon>
        <taxon>Pseudomonadati</taxon>
        <taxon>Pseudomonadota</taxon>
        <taxon>Alphaproteobacteria</taxon>
        <taxon>Rhodobacterales</taxon>
        <taxon>Roseobacteraceae</taxon>
        <taxon>Palleronia</taxon>
    </lineage>
</organism>
<evidence type="ECO:0000256" key="1">
    <source>
        <dbReference type="SAM" id="Phobius"/>
    </source>
</evidence>
<reference evidence="2" key="1">
    <citation type="submission" date="2020-12" db="EMBL/GenBank/DDBJ databases">
        <title>Bacterial taxonomy.</title>
        <authorList>
            <person name="Pan X."/>
        </authorList>
    </citation>
    <scope>NUCLEOTIDE SEQUENCE</scope>
    <source>
        <strain evidence="2">KCTC 52957</strain>
    </source>
</reference>
<comment type="caution">
    <text evidence="2">The sequence shown here is derived from an EMBL/GenBank/DDBJ whole genome shotgun (WGS) entry which is preliminary data.</text>
</comment>
<proteinExistence type="predicted"/>
<feature type="transmembrane region" description="Helical" evidence="1">
    <location>
        <begin position="60"/>
        <end position="85"/>
    </location>
</feature>
<sequence length="143" mass="14951">MQKQISAHPEGGAQLRIKSASKKIPLHRLAFALAIGAASMIAARAAFIRVEPLLGTDMPTLSWAVLLLGDLGLAGIAAVLAMIALRLDKPALQGAMAVGVGAMFLGDAHMATLFPEAFATLYTDTYANRVMLEHGPILAAFAN</sequence>
<evidence type="ECO:0000313" key="3">
    <source>
        <dbReference type="Proteomes" id="UP000642488"/>
    </source>
</evidence>
<keyword evidence="1" id="KW-0812">Transmembrane</keyword>
<keyword evidence="1" id="KW-1133">Transmembrane helix</keyword>
<gene>
    <name evidence="2" type="ORF">ILP92_09715</name>
</gene>
<dbReference type="RefSeq" id="WP_198916186.1">
    <property type="nucleotide sequence ID" value="NZ_JAEKPD010000008.1"/>
</dbReference>
<dbReference type="AlphaFoldDB" id="A0A934IJD8"/>